<dbReference type="PANTHER" id="PTHR34182:SF1">
    <property type="entry name" value="PROTEIN-EXPORT MEMBRANE PROTEIN SECG"/>
    <property type="match status" value="1"/>
</dbReference>
<dbReference type="PANTHER" id="PTHR34182">
    <property type="entry name" value="PROTEIN-EXPORT MEMBRANE PROTEIN SECG"/>
    <property type="match status" value="1"/>
</dbReference>
<dbReference type="EMBL" id="FWXH01000006">
    <property type="protein sequence ID" value="SMC23952.1"/>
    <property type="molecule type" value="Genomic_DNA"/>
</dbReference>
<dbReference type="Proteomes" id="UP000192468">
    <property type="component" value="Unassembled WGS sequence"/>
</dbReference>
<name>A0A1W1XJF7_9CLOT</name>
<dbReference type="RefSeq" id="WP_084115746.1">
    <property type="nucleotide sequence ID" value="NZ_FWXH01000006.1"/>
</dbReference>
<keyword evidence="8 10" id="KW-0811">Translocation</keyword>
<sequence>MHNLLIGIQIVCAIIIVISILMQPSKMDGFTNFFSGTTETFYSHNKGKTKEAKLAKVTIVFAVIFAVVVILQNLPKFIQQ</sequence>
<dbReference type="Pfam" id="PF03840">
    <property type="entry name" value="SecG"/>
    <property type="match status" value="1"/>
</dbReference>
<dbReference type="NCBIfam" id="TIGR00810">
    <property type="entry name" value="secG"/>
    <property type="match status" value="1"/>
</dbReference>
<keyword evidence="9 10" id="KW-0472">Membrane</keyword>
<evidence type="ECO:0000256" key="9">
    <source>
        <dbReference type="ARBA" id="ARBA00023136"/>
    </source>
</evidence>
<comment type="function">
    <text evidence="10">Involved in protein export. Participates in an early event of protein translocation.</text>
</comment>
<reference evidence="11 12" key="1">
    <citation type="submission" date="2017-04" db="EMBL/GenBank/DDBJ databases">
        <authorList>
            <person name="Afonso C.L."/>
            <person name="Miller P.J."/>
            <person name="Scott M.A."/>
            <person name="Spackman E."/>
            <person name="Goraichik I."/>
            <person name="Dimitrov K.M."/>
            <person name="Suarez D.L."/>
            <person name="Swayne D.E."/>
        </authorList>
    </citation>
    <scope>NUCLEOTIDE SEQUENCE [LARGE SCALE GENOMIC DNA]</scope>
    <source>
        <strain evidence="11 12">DSM 12555</strain>
    </source>
</reference>
<feature type="transmembrane region" description="Helical" evidence="10">
    <location>
        <begin position="54"/>
        <end position="74"/>
    </location>
</feature>
<evidence type="ECO:0000256" key="5">
    <source>
        <dbReference type="ARBA" id="ARBA00022692"/>
    </source>
</evidence>
<keyword evidence="5 10" id="KW-0812">Transmembrane</keyword>
<keyword evidence="7 10" id="KW-1133">Transmembrane helix</keyword>
<keyword evidence="3 10" id="KW-0813">Transport</keyword>
<dbReference type="GO" id="GO:0009306">
    <property type="term" value="P:protein secretion"/>
    <property type="evidence" value="ECO:0007669"/>
    <property type="project" value="UniProtKB-UniRule"/>
</dbReference>
<feature type="transmembrane region" description="Helical" evidence="10">
    <location>
        <begin position="6"/>
        <end position="22"/>
    </location>
</feature>
<evidence type="ECO:0000256" key="6">
    <source>
        <dbReference type="ARBA" id="ARBA00022927"/>
    </source>
</evidence>
<gene>
    <name evidence="11" type="ORF">SAMN02745134_02047</name>
</gene>
<dbReference type="OrthoDB" id="1708246at2"/>
<dbReference type="GO" id="GO:0043952">
    <property type="term" value="P:protein transport by the Sec complex"/>
    <property type="evidence" value="ECO:0007669"/>
    <property type="project" value="TreeGrafter"/>
</dbReference>
<accession>A0A1W1XJF7</accession>
<evidence type="ECO:0000313" key="11">
    <source>
        <dbReference type="EMBL" id="SMC23952.1"/>
    </source>
</evidence>
<evidence type="ECO:0000256" key="1">
    <source>
        <dbReference type="ARBA" id="ARBA00004651"/>
    </source>
</evidence>
<evidence type="ECO:0000256" key="2">
    <source>
        <dbReference type="ARBA" id="ARBA00008445"/>
    </source>
</evidence>
<evidence type="ECO:0000256" key="10">
    <source>
        <dbReference type="RuleBase" id="RU365087"/>
    </source>
</evidence>
<evidence type="ECO:0000256" key="4">
    <source>
        <dbReference type="ARBA" id="ARBA00022475"/>
    </source>
</evidence>
<dbReference type="STRING" id="1121291.SAMN02745134_02047"/>
<evidence type="ECO:0000313" key="12">
    <source>
        <dbReference type="Proteomes" id="UP000192468"/>
    </source>
</evidence>
<keyword evidence="6 10" id="KW-0653">Protein transport</keyword>
<comment type="similarity">
    <text evidence="2 10">Belongs to the SecG family.</text>
</comment>
<protein>
    <recommendedName>
        <fullName evidence="10">Protein-export membrane protein SecG</fullName>
    </recommendedName>
</protein>
<evidence type="ECO:0000256" key="8">
    <source>
        <dbReference type="ARBA" id="ARBA00023010"/>
    </source>
</evidence>
<organism evidence="11 12">
    <name type="scientific">Clostridium acidisoli DSM 12555</name>
    <dbReference type="NCBI Taxonomy" id="1121291"/>
    <lineage>
        <taxon>Bacteria</taxon>
        <taxon>Bacillati</taxon>
        <taxon>Bacillota</taxon>
        <taxon>Clostridia</taxon>
        <taxon>Eubacteriales</taxon>
        <taxon>Clostridiaceae</taxon>
        <taxon>Clostridium</taxon>
    </lineage>
</organism>
<comment type="subcellular location">
    <subcellularLocation>
        <location evidence="1 10">Cell membrane</location>
        <topology evidence="1 10">Multi-pass membrane protein</topology>
    </subcellularLocation>
</comment>
<keyword evidence="12" id="KW-1185">Reference proteome</keyword>
<evidence type="ECO:0000256" key="7">
    <source>
        <dbReference type="ARBA" id="ARBA00022989"/>
    </source>
</evidence>
<dbReference type="GO" id="GO:0005886">
    <property type="term" value="C:plasma membrane"/>
    <property type="evidence" value="ECO:0007669"/>
    <property type="project" value="UniProtKB-SubCell"/>
</dbReference>
<dbReference type="InterPro" id="IPR004692">
    <property type="entry name" value="SecG"/>
</dbReference>
<keyword evidence="4 10" id="KW-1003">Cell membrane</keyword>
<dbReference type="GO" id="GO:0065002">
    <property type="term" value="P:intracellular protein transmembrane transport"/>
    <property type="evidence" value="ECO:0007669"/>
    <property type="project" value="TreeGrafter"/>
</dbReference>
<evidence type="ECO:0000256" key="3">
    <source>
        <dbReference type="ARBA" id="ARBA00022448"/>
    </source>
</evidence>
<dbReference type="AlphaFoldDB" id="A0A1W1XJF7"/>
<dbReference type="GO" id="GO:0015450">
    <property type="term" value="F:protein-transporting ATPase activity"/>
    <property type="evidence" value="ECO:0007669"/>
    <property type="project" value="UniProtKB-UniRule"/>
</dbReference>
<proteinExistence type="inferred from homology"/>